<gene>
    <name evidence="5" type="ORF">LX83_000933</name>
</gene>
<dbReference type="Proteomes" id="UP001206128">
    <property type="component" value="Unassembled WGS sequence"/>
</dbReference>
<comment type="similarity">
    <text evidence="2">Belongs to the PqqA family.</text>
</comment>
<dbReference type="NCBIfam" id="TIGR02107">
    <property type="entry name" value="PQQ_syn_pqqA"/>
    <property type="match status" value="1"/>
</dbReference>
<dbReference type="InterPro" id="IPR011725">
    <property type="entry name" value="PQQ_synth_PqqA"/>
</dbReference>
<protein>
    <recommendedName>
        <fullName evidence="3">Coenzyme PQQ synthesis protein A</fullName>
    </recommendedName>
</protein>
<evidence type="ECO:0000256" key="3">
    <source>
        <dbReference type="ARBA" id="ARBA00015086"/>
    </source>
</evidence>
<dbReference type="RefSeq" id="WP_253767416.1">
    <property type="nucleotide sequence ID" value="NZ_JAMTCK010000002.1"/>
</dbReference>
<feature type="region of interest" description="Disordered" evidence="4">
    <location>
        <begin position="1"/>
        <end position="24"/>
    </location>
</feature>
<name>A0AAE3KJA0_9PSEU</name>
<evidence type="ECO:0000256" key="1">
    <source>
        <dbReference type="ARBA" id="ARBA00004886"/>
    </source>
</evidence>
<reference evidence="5" key="1">
    <citation type="submission" date="2022-06" db="EMBL/GenBank/DDBJ databases">
        <title>Genomic Encyclopedia of Archaeal and Bacterial Type Strains, Phase II (KMG-II): from individual species to whole genera.</title>
        <authorList>
            <person name="Goeker M."/>
        </authorList>
    </citation>
    <scope>NUCLEOTIDE SEQUENCE</scope>
    <source>
        <strain evidence="5">DSM 43935</strain>
    </source>
</reference>
<sequence length="47" mass="5340">MADKHTAVDPVVQTSVQADVSARPHWQRPEIEDFETAMEVTAYVARR</sequence>
<evidence type="ECO:0000256" key="2">
    <source>
        <dbReference type="ARBA" id="ARBA00009325"/>
    </source>
</evidence>
<dbReference type="GO" id="GO:0018189">
    <property type="term" value="P:pyrroloquinoline quinone biosynthetic process"/>
    <property type="evidence" value="ECO:0007669"/>
    <property type="project" value="InterPro"/>
</dbReference>
<comment type="caution">
    <text evidence="5">The sequence shown here is derived from an EMBL/GenBank/DDBJ whole genome shotgun (WGS) entry which is preliminary data.</text>
</comment>
<evidence type="ECO:0000256" key="4">
    <source>
        <dbReference type="SAM" id="MobiDB-lite"/>
    </source>
</evidence>
<dbReference type="AlphaFoldDB" id="A0AAE3KJA0"/>
<dbReference type="Pfam" id="PF08042">
    <property type="entry name" value="PqqA"/>
    <property type="match status" value="1"/>
</dbReference>
<dbReference type="EMBL" id="JAMTCK010000002">
    <property type="protein sequence ID" value="MCP2164093.1"/>
    <property type="molecule type" value="Genomic_DNA"/>
</dbReference>
<proteinExistence type="inferred from homology"/>
<evidence type="ECO:0000313" key="5">
    <source>
        <dbReference type="EMBL" id="MCP2164093.1"/>
    </source>
</evidence>
<accession>A0AAE3KJA0</accession>
<keyword evidence="6" id="KW-1185">Reference proteome</keyword>
<comment type="pathway">
    <text evidence="1">Cofactor biosynthesis; pyrroloquinoline quinone biosynthesis.</text>
</comment>
<organism evidence="5 6">
    <name type="scientific">Goodfellowiella coeruleoviolacea</name>
    <dbReference type="NCBI Taxonomy" id="334858"/>
    <lineage>
        <taxon>Bacteria</taxon>
        <taxon>Bacillati</taxon>
        <taxon>Actinomycetota</taxon>
        <taxon>Actinomycetes</taxon>
        <taxon>Pseudonocardiales</taxon>
        <taxon>Pseudonocardiaceae</taxon>
        <taxon>Goodfellowiella</taxon>
    </lineage>
</organism>
<evidence type="ECO:0000313" key="6">
    <source>
        <dbReference type="Proteomes" id="UP001206128"/>
    </source>
</evidence>